<gene>
    <name evidence="2" type="ORF">SAMN04487775_10685</name>
</gene>
<keyword evidence="3" id="KW-1185">Reference proteome</keyword>
<dbReference type="InterPro" id="IPR016152">
    <property type="entry name" value="PTrfase/Anion_transptr"/>
</dbReference>
<name>A0A1I3L7Y4_9SPIR</name>
<accession>A0A1I3L7Y4</accession>
<evidence type="ECO:0000313" key="2">
    <source>
        <dbReference type="EMBL" id="SFI80535.1"/>
    </source>
</evidence>
<proteinExistence type="predicted"/>
<dbReference type="PANTHER" id="PTHR47738:SF1">
    <property type="entry name" value="NITROGEN REGULATORY PROTEIN"/>
    <property type="match status" value="1"/>
</dbReference>
<dbReference type="Pfam" id="PF00359">
    <property type="entry name" value="PTS_EIIA_2"/>
    <property type="match status" value="1"/>
</dbReference>
<dbReference type="CDD" id="cd00211">
    <property type="entry name" value="PTS_IIA_fru"/>
    <property type="match status" value="1"/>
</dbReference>
<dbReference type="GO" id="GO:0030295">
    <property type="term" value="F:protein kinase activator activity"/>
    <property type="evidence" value="ECO:0007669"/>
    <property type="project" value="TreeGrafter"/>
</dbReference>
<sequence length="156" mass="17334">METEETVDLAQLIHRGGVFKNVEGSTPQEIYAKVCKMIDLPAGMTSETVYEALCAREEVLSTAVGNGIALPHARSPIMKTEADQRICVVYLKNPIDMKAPDEREVFVMFILLAHNSQIHLKVLSSLAALFRDSKFKKALELRSDEATLSSIIKELD</sequence>
<dbReference type="Gene3D" id="3.40.930.10">
    <property type="entry name" value="Mannitol-specific EII, Chain A"/>
    <property type="match status" value="1"/>
</dbReference>
<dbReference type="EMBL" id="FORI01000006">
    <property type="protein sequence ID" value="SFI80535.1"/>
    <property type="molecule type" value="Genomic_DNA"/>
</dbReference>
<dbReference type="PROSITE" id="PS00372">
    <property type="entry name" value="PTS_EIIA_TYPE_2_HIS"/>
    <property type="match status" value="1"/>
</dbReference>
<dbReference type="AlphaFoldDB" id="A0A1I3L7Y4"/>
<dbReference type="Proteomes" id="UP000182737">
    <property type="component" value="Unassembled WGS sequence"/>
</dbReference>
<dbReference type="RefSeq" id="WP_074931773.1">
    <property type="nucleotide sequence ID" value="NZ_FORI01000006.1"/>
</dbReference>
<dbReference type="PROSITE" id="PS51094">
    <property type="entry name" value="PTS_EIIA_TYPE_2"/>
    <property type="match status" value="1"/>
</dbReference>
<dbReference type="PANTHER" id="PTHR47738">
    <property type="entry name" value="PTS SYSTEM FRUCTOSE-LIKE EIIA COMPONENT-RELATED"/>
    <property type="match status" value="1"/>
</dbReference>
<evidence type="ECO:0000259" key="1">
    <source>
        <dbReference type="PROSITE" id="PS51094"/>
    </source>
</evidence>
<organism evidence="2 3">
    <name type="scientific">Treponema bryantii</name>
    <dbReference type="NCBI Taxonomy" id="163"/>
    <lineage>
        <taxon>Bacteria</taxon>
        <taxon>Pseudomonadati</taxon>
        <taxon>Spirochaetota</taxon>
        <taxon>Spirochaetia</taxon>
        <taxon>Spirochaetales</taxon>
        <taxon>Treponemataceae</taxon>
        <taxon>Treponema</taxon>
    </lineage>
</organism>
<dbReference type="InterPro" id="IPR002178">
    <property type="entry name" value="PTS_EIIA_type-2_dom"/>
</dbReference>
<reference evidence="3" key="1">
    <citation type="submission" date="2016-10" db="EMBL/GenBank/DDBJ databases">
        <authorList>
            <person name="Varghese N."/>
            <person name="Submissions S."/>
        </authorList>
    </citation>
    <scope>NUCLEOTIDE SEQUENCE [LARGE SCALE GENOMIC DNA]</scope>
    <source>
        <strain evidence="3">XBD1002</strain>
    </source>
</reference>
<dbReference type="SUPFAM" id="SSF55804">
    <property type="entry name" value="Phoshotransferase/anion transport protein"/>
    <property type="match status" value="1"/>
</dbReference>
<feature type="domain" description="PTS EIIA type-2" evidence="1">
    <location>
        <begin position="11"/>
        <end position="155"/>
    </location>
</feature>
<dbReference type="OrthoDB" id="95460at2"/>
<protein>
    <submittedName>
        <fullName evidence="2">PTS system, nitrogen regulatory IIA component</fullName>
    </submittedName>
</protein>
<evidence type="ECO:0000313" key="3">
    <source>
        <dbReference type="Proteomes" id="UP000182737"/>
    </source>
</evidence>
<dbReference type="InterPro" id="IPR051541">
    <property type="entry name" value="PTS_SugarTrans_NitroReg"/>
</dbReference>